<accession>A0A6H9XUD5</accession>
<dbReference type="GeneID" id="84574216"/>
<gene>
    <name evidence="1" type="ORF">NCTC10254_01064</name>
</gene>
<protein>
    <submittedName>
        <fullName evidence="1">Uncharacterized protein</fullName>
    </submittedName>
</protein>
<dbReference type="AlphaFoldDB" id="A0A6H9XUD5"/>
<reference evidence="1 2" key="1">
    <citation type="submission" date="2018-06" db="EMBL/GenBank/DDBJ databases">
        <authorList>
            <consortium name="Pathogen Informatics"/>
            <person name="Doyle S."/>
        </authorList>
    </citation>
    <scope>NUCLEOTIDE SEQUENCE [LARGE SCALE GENOMIC DNA]</scope>
    <source>
        <strain evidence="1 2">NCTC10254</strain>
    </source>
</reference>
<organism evidence="1 2">
    <name type="scientific">Corynebacterium matruchotii</name>
    <dbReference type="NCBI Taxonomy" id="43768"/>
    <lineage>
        <taxon>Bacteria</taxon>
        <taxon>Bacillati</taxon>
        <taxon>Actinomycetota</taxon>
        <taxon>Actinomycetes</taxon>
        <taxon>Mycobacteriales</taxon>
        <taxon>Corynebacteriaceae</taxon>
        <taxon>Corynebacterium</taxon>
    </lineage>
</organism>
<name>A0A6H9XUD5_9CORY</name>
<proteinExistence type="predicted"/>
<dbReference type="Proteomes" id="UP000249886">
    <property type="component" value="Unassembled WGS sequence"/>
</dbReference>
<evidence type="ECO:0000313" key="2">
    <source>
        <dbReference type="Proteomes" id="UP000249886"/>
    </source>
</evidence>
<dbReference type="EMBL" id="UARK01000003">
    <property type="protein sequence ID" value="SPW27870.1"/>
    <property type="molecule type" value="Genomic_DNA"/>
</dbReference>
<comment type="caution">
    <text evidence="1">The sequence shown here is derived from an EMBL/GenBank/DDBJ whole genome shotgun (WGS) entry which is preliminary data.</text>
</comment>
<sequence>MDTTATDIFYYNQDSQVSKVSTQFLKTLVANGLTIEGATTSSPLPKQVTDDIANQVVARIAGRYSYGVPAVGNALRVYGRNTLLRLAGKLLATRALEPVFLRAYYYVIDNKGRLGGMLKNLALKKLKRQK</sequence>
<dbReference type="RefSeq" id="WP_005521891.1">
    <property type="nucleotide sequence ID" value="NZ_CAUQUT010000002.1"/>
</dbReference>
<evidence type="ECO:0000313" key="1">
    <source>
        <dbReference type="EMBL" id="SPW27870.1"/>
    </source>
</evidence>